<proteinExistence type="predicted"/>
<comment type="caution">
    <text evidence="2">The sequence shown here is derived from an EMBL/GenBank/DDBJ whole genome shotgun (WGS) entry which is preliminary data.</text>
</comment>
<reference evidence="2 3" key="2">
    <citation type="submission" date="2015-05" db="EMBL/GenBank/DDBJ databases">
        <authorList>
            <person name="Morales-Cruz A."/>
            <person name="Amrine K.C."/>
            <person name="Cantu D."/>
        </authorList>
    </citation>
    <scope>NUCLEOTIDE SEQUENCE [LARGE SCALE GENOMIC DNA]</scope>
    <source>
        <strain evidence="2">UCRPC4</strain>
    </source>
</reference>
<dbReference type="SUPFAM" id="SSF49899">
    <property type="entry name" value="Concanavalin A-like lectins/glucanases"/>
    <property type="match status" value="1"/>
</dbReference>
<name>A0A0G2FYH4_PHACM</name>
<dbReference type="PANTHER" id="PTHR10963">
    <property type="entry name" value="GLYCOSYL HYDROLASE-RELATED"/>
    <property type="match status" value="1"/>
</dbReference>
<dbReference type="Gene3D" id="2.60.120.200">
    <property type="match status" value="1"/>
</dbReference>
<organism evidence="2 3">
    <name type="scientific">Phaeomoniella chlamydospora</name>
    <name type="common">Phaeoacremonium chlamydosporum</name>
    <dbReference type="NCBI Taxonomy" id="158046"/>
    <lineage>
        <taxon>Eukaryota</taxon>
        <taxon>Fungi</taxon>
        <taxon>Dikarya</taxon>
        <taxon>Ascomycota</taxon>
        <taxon>Pezizomycotina</taxon>
        <taxon>Eurotiomycetes</taxon>
        <taxon>Chaetothyriomycetidae</taxon>
        <taxon>Phaeomoniellales</taxon>
        <taxon>Phaeomoniellaceae</taxon>
        <taxon>Phaeomoniella</taxon>
    </lineage>
</organism>
<keyword evidence="3" id="KW-1185">Reference proteome</keyword>
<dbReference type="EMBL" id="LCWF01000155">
    <property type="protein sequence ID" value="KKY16818.1"/>
    <property type="molecule type" value="Genomic_DNA"/>
</dbReference>
<dbReference type="PROSITE" id="PS51762">
    <property type="entry name" value="GH16_2"/>
    <property type="match status" value="1"/>
</dbReference>
<dbReference type="InterPro" id="IPR013320">
    <property type="entry name" value="ConA-like_dom_sf"/>
</dbReference>
<dbReference type="InterPro" id="IPR000757">
    <property type="entry name" value="Beta-glucanase-like"/>
</dbReference>
<evidence type="ECO:0000259" key="1">
    <source>
        <dbReference type="PROSITE" id="PS51762"/>
    </source>
</evidence>
<evidence type="ECO:0000313" key="3">
    <source>
        <dbReference type="Proteomes" id="UP000053317"/>
    </source>
</evidence>
<dbReference type="OrthoDB" id="4781at2759"/>
<dbReference type="GO" id="GO:0005975">
    <property type="term" value="P:carbohydrate metabolic process"/>
    <property type="evidence" value="ECO:0007669"/>
    <property type="project" value="InterPro"/>
</dbReference>
<keyword evidence="2" id="KW-0378">Hydrolase</keyword>
<dbReference type="GO" id="GO:0004553">
    <property type="term" value="F:hydrolase activity, hydrolyzing O-glycosyl compounds"/>
    <property type="evidence" value="ECO:0007669"/>
    <property type="project" value="InterPro"/>
</dbReference>
<protein>
    <submittedName>
        <fullName evidence="2">Putative glycoside hydrolase family 16 protein</fullName>
    </submittedName>
</protein>
<accession>A0A0G2FYH4</accession>
<reference evidence="2 3" key="1">
    <citation type="submission" date="2015-05" db="EMBL/GenBank/DDBJ databases">
        <title>Distinctive expansion of gene families associated with plant cell wall degradation and secondary metabolism in the genomes of grapevine trunk pathogens.</title>
        <authorList>
            <person name="Lawrence D.P."/>
            <person name="Travadon R."/>
            <person name="Rolshausen P.E."/>
            <person name="Baumgartner K."/>
        </authorList>
    </citation>
    <scope>NUCLEOTIDE SEQUENCE [LARGE SCALE GENOMIC DNA]</scope>
    <source>
        <strain evidence="2">UCRPC4</strain>
    </source>
</reference>
<dbReference type="AlphaFoldDB" id="A0A0G2FYH4"/>
<dbReference type="Proteomes" id="UP000053317">
    <property type="component" value="Unassembled WGS sequence"/>
</dbReference>
<dbReference type="PANTHER" id="PTHR10963:SF62">
    <property type="entry name" value="GLUCAN 1,3-BETA-GLUCOSIDASE"/>
    <property type="match status" value="1"/>
</dbReference>
<feature type="domain" description="GH16" evidence="1">
    <location>
        <begin position="64"/>
        <end position="383"/>
    </location>
</feature>
<evidence type="ECO:0000313" key="2">
    <source>
        <dbReference type="EMBL" id="KKY16818.1"/>
    </source>
</evidence>
<dbReference type="InterPro" id="IPR050546">
    <property type="entry name" value="Glycosyl_Hydrlase_16"/>
</dbReference>
<sequence length="422" mass="47543">MDPRRSAPVSRSNSMAGFNFMFTDAEQTQRRPYERTFSVPHLPSLAAYPHRAALPRFLSISNSVRSKKTYNPKPYFRSRRIKKVFVDDFSNGFNSTIWSREVQTGGFSNGEFEMTTGDDENVFVRDGNLIIKPTVQTENYISSTKVVNLTSAGTCTSNTPSDCIIDVSESSDIVQPTKSGRITTKNFAVIRYGRVDVTAKLAAGDWLLSQIMMQPAENYYGPWPESGQIDLAMARGNNYSYGGGGGNNVVQSSLHWGTDTTTDRWQLTTGTREALHSTYSDGYHTFGLEWTHKYLFMWMDTRLAQVTYIDFNVGFFKRGGFHVTYDNGTRIVNPWTGANTSNTTPFDRPFYLTLALSVGGTSGWFTDGVQGKPWVDASTTPRRDFWKAREQWKPTWEKEGHGELAIKKVSMWQQCDNGATDL</sequence>
<gene>
    <name evidence="2" type="ORF">UCRPC4_g05775</name>
</gene>